<dbReference type="PANTHER" id="PTHR32071:SF117">
    <property type="entry name" value="PTS-DEPENDENT DIHYDROXYACETONE KINASE OPERON REGULATORY PROTEIN-RELATED"/>
    <property type="match status" value="1"/>
</dbReference>
<dbReference type="PROSITE" id="PS50045">
    <property type="entry name" value="SIGMA54_INTERACT_4"/>
    <property type="match status" value="1"/>
</dbReference>
<dbReference type="CDD" id="cd00009">
    <property type="entry name" value="AAA"/>
    <property type="match status" value="1"/>
</dbReference>
<dbReference type="GO" id="GO:0006355">
    <property type="term" value="P:regulation of DNA-templated transcription"/>
    <property type="evidence" value="ECO:0007669"/>
    <property type="project" value="InterPro"/>
</dbReference>
<gene>
    <name evidence="9" type="ORF">CWE08_00100</name>
</gene>
<dbReference type="OrthoDB" id="9804019at2"/>
<evidence type="ECO:0000256" key="3">
    <source>
        <dbReference type="ARBA" id="ARBA00023015"/>
    </source>
</evidence>
<keyword evidence="5" id="KW-0804">Transcription</keyword>
<dbReference type="InterPro" id="IPR011006">
    <property type="entry name" value="CheY-like_superfamily"/>
</dbReference>
<dbReference type="InterPro" id="IPR025662">
    <property type="entry name" value="Sigma_54_int_dom_ATP-bd_1"/>
</dbReference>
<dbReference type="PRINTS" id="PR01590">
    <property type="entry name" value="HTHFIS"/>
</dbReference>
<dbReference type="InterPro" id="IPR002078">
    <property type="entry name" value="Sigma_54_int"/>
</dbReference>
<dbReference type="GO" id="GO:0043565">
    <property type="term" value="F:sequence-specific DNA binding"/>
    <property type="evidence" value="ECO:0007669"/>
    <property type="project" value="InterPro"/>
</dbReference>
<keyword evidence="2" id="KW-0067">ATP-binding</keyword>
<dbReference type="AlphaFoldDB" id="A0A432W1J7"/>
<dbReference type="InterPro" id="IPR009057">
    <property type="entry name" value="Homeodomain-like_sf"/>
</dbReference>
<evidence type="ECO:0000313" key="10">
    <source>
        <dbReference type="Proteomes" id="UP000288395"/>
    </source>
</evidence>
<dbReference type="InterPro" id="IPR025943">
    <property type="entry name" value="Sigma_54_int_dom_ATP-bd_2"/>
</dbReference>
<dbReference type="Proteomes" id="UP000288395">
    <property type="component" value="Unassembled WGS sequence"/>
</dbReference>
<evidence type="ECO:0000256" key="2">
    <source>
        <dbReference type="ARBA" id="ARBA00022840"/>
    </source>
</evidence>
<organism evidence="9 10">
    <name type="scientific">Aliidiomarina iranensis</name>
    <dbReference type="NCBI Taxonomy" id="1434071"/>
    <lineage>
        <taxon>Bacteria</taxon>
        <taxon>Pseudomonadati</taxon>
        <taxon>Pseudomonadota</taxon>
        <taxon>Gammaproteobacteria</taxon>
        <taxon>Alteromonadales</taxon>
        <taxon>Idiomarinaceae</taxon>
        <taxon>Aliidiomarina</taxon>
    </lineage>
</organism>
<dbReference type="Pfam" id="PF00158">
    <property type="entry name" value="Sigma54_activat"/>
    <property type="match status" value="1"/>
</dbReference>
<proteinExistence type="predicted"/>
<dbReference type="FunFam" id="3.40.50.300:FF:000006">
    <property type="entry name" value="DNA-binding transcriptional regulator NtrC"/>
    <property type="match status" value="1"/>
</dbReference>
<dbReference type="EMBL" id="PIPJ01000001">
    <property type="protein sequence ID" value="RUO23092.1"/>
    <property type="molecule type" value="Genomic_DNA"/>
</dbReference>
<dbReference type="SUPFAM" id="SSF46689">
    <property type="entry name" value="Homeodomain-like"/>
    <property type="match status" value="1"/>
</dbReference>
<dbReference type="Gene3D" id="1.10.10.60">
    <property type="entry name" value="Homeodomain-like"/>
    <property type="match status" value="1"/>
</dbReference>
<dbReference type="SUPFAM" id="SSF52540">
    <property type="entry name" value="P-loop containing nucleoside triphosphate hydrolases"/>
    <property type="match status" value="1"/>
</dbReference>
<dbReference type="Gene3D" id="3.40.50.300">
    <property type="entry name" value="P-loop containing nucleotide triphosphate hydrolases"/>
    <property type="match status" value="1"/>
</dbReference>
<keyword evidence="10" id="KW-1185">Reference proteome</keyword>
<evidence type="ECO:0000313" key="9">
    <source>
        <dbReference type="EMBL" id="RUO23092.1"/>
    </source>
</evidence>
<dbReference type="PROSITE" id="PS50110">
    <property type="entry name" value="RESPONSE_REGULATORY"/>
    <property type="match status" value="1"/>
</dbReference>
<dbReference type="PANTHER" id="PTHR32071">
    <property type="entry name" value="TRANSCRIPTIONAL REGULATORY PROTEIN"/>
    <property type="match status" value="1"/>
</dbReference>
<dbReference type="SMART" id="SM00382">
    <property type="entry name" value="AAA"/>
    <property type="match status" value="1"/>
</dbReference>
<feature type="domain" description="Response regulatory" evidence="8">
    <location>
        <begin position="5"/>
        <end position="119"/>
    </location>
</feature>
<dbReference type="GO" id="GO:0000160">
    <property type="term" value="P:phosphorelay signal transduction system"/>
    <property type="evidence" value="ECO:0007669"/>
    <property type="project" value="InterPro"/>
</dbReference>
<accession>A0A432W1J7</accession>
<dbReference type="InterPro" id="IPR058031">
    <property type="entry name" value="AAA_lid_NorR"/>
</dbReference>
<dbReference type="SUPFAM" id="SSF52172">
    <property type="entry name" value="CheY-like"/>
    <property type="match status" value="1"/>
</dbReference>
<protein>
    <submittedName>
        <fullName evidence="9">Sigma-54-dependent Fis family transcriptional regulator</fullName>
    </submittedName>
</protein>
<sequence length="458" mass="50706">MARERIYVVEDDPGLAELLVEELESEGFSVRHAESVETAWSEIESWQPALVISDLRLPGADGMALIPQVKAMPDAPAMLLITAFGTVNQAVAALKQGADDFLTKPLDMEYLLHTVAKLLQHRRLTSVVASIRTNKTVETYHGMLGKSRVMRVLYQQIEQVADADTPVLILGESGTGKELVARAIHNESKRCEAPFTAVNCAGIPSELMESEFFGHAAGAFTGAQKARSGLLKEAEGGTLLLDEIGEMPLELQAKLLRVLQEGTMRPVGTDREVAVDVRIIAATHRDLELRVKEGSFREDLFYRLETLTLSVPSLRERGDDRELLAQSFLAELTADSEQQPVFSPEAMDCLYQYPFPGNVRELHNAIERAVTFCNGEVIERSHLPERVQNNLAAAVAAADRSEDGNAEHESSPELKSLNEVQQDYVRYVLRETGGNKRKAAEILGVTRRTLYRWLAEEA</sequence>
<comment type="caution">
    <text evidence="9">The sequence shown here is derived from an EMBL/GenBank/DDBJ whole genome shotgun (WGS) entry which is preliminary data.</text>
</comment>
<dbReference type="SMART" id="SM00448">
    <property type="entry name" value="REC"/>
    <property type="match status" value="1"/>
</dbReference>
<evidence type="ECO:0000259" key="8">
    <source>
        <dbReference type="PROSITE" id="PS50110"/>
    </source>
</evidence>
<dbReference type="Gene3D" id="3.40.50.2300">
    <property type="match status" value="1"/>
</dbReference>
<dbReference type="InterPro" id="IPR025944">
    <property type="entry name" value="Sigma_54_int_dom_CS"/>
</dbReference>
<evidence type="ECO:0000256" key="4">
    <source>
        <dbReference type="ARBA" id="ARBA00023125"/>
    </source>
</evidence>
<keyword evidence="1" id="KW-0547">Nucleotide-binding</keyword>
<evidence type="ECO:0000256" key="5">
    <source>
        <dbReference type="ARBA" id="ARBA00023163"/>
    </source>
</evidence>
<dbReference type="InterPro" id="IPR002197">
    <property type="entry name" value="HTH_Fis"/>
</dbReference>
<dbReference type="InterPro" id="IPR003593">
    <property type="entry name" value="AAA+_ATPase"/>
</dbReference>
<dbReference type="Pfam" id="PF02954">
    <property type="entry name" value="HTH_8"/>
    <property type="match status" value="1"/>
</dbReference>
<dbReference type="Pfam" id="PF00072">
    <property type="entry name" value="Response_reg"/>
    <property type="match status" value="1"/>
</dbReference>
<evidence type="ECO:0000256" key="1">
    <source>
        <dbReference type="ARBA" id="ARBA00022741"/>
    </source>
</evidence>
<reference evidence="10" key="1">
    <citation type="journal article" date="2018" name="Front. Microbiol.">
        <title>Genome-Based Analysis Reveals the Taxonomy and Diversity of the Family Idiomarinaceae.</title>
        <authorList>
            <person name="Liu Y."/>
            <person name="Lai Q."/>
            <person name="Shao Z."/>
        </authorList>
    </citation>
    <scope>NUCLEOTIDE SEQUENCE [LARGE SCALE GENOMIC DNA]</scope>
    <source>
        <strain evidence="10">GBPy7</strain>
    </source>
</reference>
<dbReference type="Pfam" id="PF25601">
    <property type="entry name" value="AAA_lid_14"/>
    <property type="match status" value="1"/>
</dbReference>
<feature type="domain" description="Sigma-54 factor interaction" evidence="7">
    <location>
        <begin position="143"/>
        <end position="371"/>
    </location>
</feature>
<dbReference type="RefSeq" id="WP_126764635.1">
    <property type="nucleotide sequence ID" value="NZ_PIPJ01000001.1"/>
</dbReference>
<dbReference type="PROSITE" id="PS00676">
    <property type="entry name" value="SIGMA54_INTERACT_2"/>
    <property type="match status" value="1"/>
</dbReference>
<feature type="modified residue" description="4-aspartylphosphate" evidence="6">
    <location>
        <position position="54"/>
    </location>
</feature>
<dbReference type="InterPro" id="IPR001789">
    <property type="entry name" value="Sig_transdc_resp-reg_receiver"/>
</dbReference>
<dbReference type="PROSITE" id="PS00675">
    <property type="entry name" value="SIGMA54_INTERACT_1"/>
    <property type="match status" value="1"/>
</dbReference>
<dbReference type="PROSITE" id="PS00688">
    <property type="entry name" value="SIGMA54_INTERACT_3"/>
    <property type="match status" value="1"/>
</dbReference>
<keyword evidence="6" id="KW-0597">Phosphoprotein</keyword>
<dbReference type="GO" id="GO:0005524">
    <property type="term" value="F:ATP binding"/>
    <property type="evidence" value="ECO:0007669"/>
    <property type="project" value="UniProtKB-KW"/>
</dbReference>
<evidence type="ECO:0000259" key="7">
    <source>
        <dbReference type="PROSITE" id="PS50045"/>
    </source>
</evidence>
<keyword evidence="4" id="KW-0238">DNA-binding</keyword>
<evidence type="ECO:0000256" key="6">
    <source>
        <dbReference type="PROSITE-ProRule" id="PRU00169"/>
    </source>
</evidence>
<dbReference type="Gene3D" id="1.10.8.60">
    <property type="match status" value="1"/>
</dbReference>
<keyword evidence="3" id="KW-0805">Transcription regulation</keyword>
<name>A0A432W1J7_9GAMM</name>
<dbReference type="InterPro" id="IPR027417">
    <property type="entry name" value="P-loop_NTPase"/>
</dbReference>